<proteinExistence type="inferred from homology"/>
<keyword evidence="7" id="KW-0539">Nucleus</keyword>
<evidence type="ECO:0000256" key="1">
    <source>
        <dbReference type="ARBA" id="ARBA00004123"/>
    </source>
</evidence>
<dbReference type="InterPro" id="IPR039979">
    <property type="entry name" value="PRPF18"/>
</dbReference>
<sequence length="108" mass="12812">MDLNVAIDRMLEEVEGFASRKCDLQGYAFGEHSPERFLKQVQRLVHALKRQDFIEAENIYMQVAMGSENWSMGLPETGIHKRRARKRLRAETRHHPMENRAMKRVYMH</sequence>
<evidence type="ECO:0000313" key="10">
    <source>
        <dbReference type="Proteomes" id="UP000530660"/>
    </source>
</evidence>
<gene>
    <name evidence="9" type="ORF">F1559_000266</name>
</gene>
<dbReference type="InterPro" id="IPR004098">
    <property type="entry name" value="Prp18"/>
</dbReference>
<dbReference type="PANTHER" id="PTHR13007:SF19">
    <property type="entry name" value="PRE-MRNA-SPLICING FACTOR 18"/>
    <property type="match status" value="1"/>
</dbReference>
<dbReference type="GO" id="GO:0005682">
    <property type="term" value="C:U5 snRNP"/>
    <property type="evidence" value="ECO:0007669"/>
    <property type="project" value="TreeGrafter"/>
</dbReference>
<keyword evidence="10" id="KW-1185">Reference proteome</keyword>
<comment type="subcellular location">
    <subcellularLocation>
        <location evidence="1">Nucleus</location>
    </subcellularLocation>
</comment>
<evidence type="ECO:0000256" key="4">
    <source>
        <dbReference type="ARBA" id="ARBA00022664"/>
    </source>
</evidence>
<reference evidence="9 10" key="1">
    <citation type="journal article" date="2020" name="J. Phycol.">
        <title>Comparative genome analysis reveals Cyanidiococcus gen. nov., a new extremophilic red algal genus sister to Cyanidioschyzon (Cyanidioschyzonaceae, Rhodophyta).</title>
        <authorList>
            <person name="Liu S.-L."/>
            <person name="Chiang Y.-R."/>
            <person name="Yoon H.S."/>
            <person name="Fu H.-Y."/>
        </authorList>
    </citation>
    <scope>NUCLEOTIDE SEQUENCE [LARGE SCALE GENOMIC DNA]</scope>
    <source>
        <strain evidence="9 10">THAL066</strain>
    </source>
</reference>
<keyword evidence="4" id="KW-0507">mRNA processing</keyword>
<evidence type="ECO:0000313" key="9">
    <source>
        <dbReference type="EMBL" id="KAF6001396.1"/>
    </source>
</evidence>
<accession>A0A7J7IE75</accession>
<organism evidence="9 10">
    <name type="scientific">Cyanidiococcus yangmingshanensis</name>
    <dbReference type="NCBI Taxonomy" id="2690220"/>
    <lineage>
        <taxon>Eukaryota</taxon>
        <taxon>Rhodophyta</taxon>
        <taxon>Bangiophyceae</taxon>
        <taxon>Cyanidiales</taxon>
        <taxon>Cyanidiaceae</taxon>
        <taxon>Cyanidiococcus</taxon>
    </lineage>
</organism>
<dbReference type="Gene3D" id="1.20.940.10">
    <property type="entry name" value="Functional domain of the splicing factor Prp18"/>
    <property type="match status" value="1"/>
</dbReference>
<evidence type="ECO:0000256" key="5">
    <source>
        <dbReference type="ARBA" id="ARBA00022728"/>
    </source>
</evidence>
<dbReference type="GO" id="GO:0046540">
    <property type="term" value="C:U4/U6 x U5 tri-snRNP complex"/>
    <property type="evidence" value="ECO:0007669"/>
    <property type="project" value="TreeGrafter"/>
</dbReference>
<evidence type="ECO:0000256" key="6">
    <source>
        <dbReference type="ARBA" id="ARBA00023187"/>
    </source>
</evidence>
<dbReference type="GO" id="GO:0000350">
    <property type="term" value="P:generation of catalytic spliceosome for second transesterification step"/>
    <property type="evidence" value="ECO:0007669"/>
    <property type="project" value="TreeGrafter"/>
</dbReference>
<comment type="similarity">
    <text evidence="2">Belongs to the PRP18 family.</text>
</comment>
<evidence type="ECO:0000259" key="8">
    <source>
        <dbReference type="Pfam" id="PF02840"/>
    </source>
</evidence>
<feature type="domain" description="Prp18" evidence="8">
    <location>
        <begin position="35"/>
        <end position="103"/>
    </location>
</feature>
<protein>
    <recommendedName>
        <fullName evidence="3">Pre-mRNA-splicing factor 18</fullName>
    </recommendedName>
</protein>
<dbReference type="Proteomes" id="UP000530660">
    <property type="component" value="Unassembled WGS sequence"/>
</dbReference>
<dbReference type="GO" id="GO:0071021">
    <property type="term" value="C:U2-type post-spliceosomal complex"/>
    <property type="evidence" value="ECO:0007669"/>
    <property type="project" value="TreeGrafter"/>
</dbReference>
<dbReference type="EMBL" id="VWRR01000014">
    <property type="protein sequence ID" value="KAF6001396.1"/>
    <property type="molecule type" value="Genomic_DNA"/>
</dbReference>
<dbReference type="OrthoDB" id="6921389at2759"/>
<dbReference type="PANTHER" id="PTHR13007">
    <property type="entry name" value="PRE-MRNA SPLICING FACTOR-RELATED"/>
    <property type="match status" value="1"/>
</dbReference>
<name>A0A7J7IE75_9RHOD</name>
<dbReference type="SUPFAM" id="SSF47938">
    <property type="entry name" value="Functional domain of the splicing factor Prp18"/>
    <property type="match status" value="1"/>
</dbReference>
<keyword evidence="5" id="KW-0747">Spliceosome</keyword>
<evidence type="ECO:0000256" key="3">
    <source>
        <dbReference type="ARBA" id="ARBA00018242"/>
    </source>
</evidence>
<keyword evidence="6" id="KW-0508">mRNA splicing</keyword>
<dbReference type="AlphaFoldDB" id="A0A7J7IE75"/>
<evidence type="ECO:0000256" key="2">
    <source>
        <dbReference type="ARBA" id="ARBA00008137"/>
    </source>
</evidence>
<dbReference type="Pfam" id="PF02840">
    <property type="entry name" value="Prp18"/>
    <property type="match status" value="1"/>
</dbReference>
<evidence type="ECO:0000256" key="7">
    <source>
        <dbReference type="ARBA" id="ARBA00023242"/>
    </source>
</evidence>
<comment type="caution">
    <text evidence="9">The sequence shown here is derived from an EMBL/GenBank/DDBJ whole genome shotgun (WGS) entry which is preliminary data.</text>
</comment>